<evidence type="ECO:0000313" key="2">
    <source>
        <dbReference type="EMBL" id="GMI30051.1"/>
    </source>
</evidence>
<evidence type="ECO:0000313" key="3">
    <source>
        <dbReference type="Proteomes" id="UP001165060"/>
    </source>
</evidence>
<dbReference type="Proteomes" id="UP001165060">
    <property type="component" value="Unassembled WGS sequence"/>
</dbReference>
<accession>A0ABQ6MP53</accession>
<dbReference type="EMBL" id="BRYB01004379">
    <property type="protein sequence ID" value="GMI30051.1"/>
    <property type="molecule type" value="Genomic_DNA"/>
</dbReference>
<reference evidence="2 3" key="1">
    <citation type="journal article" date="2023" name="Commun. Biol.">
        <title>Genome analysis of Parmales, the sister group of diatoms, reveals the evolutionary specialization of diatoms from phago-mixotrophs to photoautotrophs.</title>
        <authorList>
            <person name="Ban H."/>
            <person name="Sato S."/>
            <person name="Yoshikawa S."/>
            <person name="Yamada K."/>
            <person name="Nakamura Y."/>
            <person name="Ichinomiya M."/>
            <person name="Sato N."/>
            <person name="Blanc-Mathieu R."/>
            <person name="Endo H."/>
            <person name="Kuwata A."/>
            <person name="Ogata H."/>
        </authorList>
    </citation>
    <scope>NUCLEOTIDE SEQUENCE [LARGE SCALE GENOMIC DNA]</scope>
</reference>
<dbReference type="InterPro" id="IPR050111">
    <property type="entry name" value="C-type_lectin/snaclec_domain"/>
</dbReference>
<evidence type="ECO:0000259" key="1">
    <source>
        <dbReference type="PROSITE" id="PS50041"/>
    </source>
</evidence>
<dbReference type="InterPro" id="IPR016187">
    <property type="entry name" value="CTDL_fold"/>
</dbReference>
<dbReference type="Gene3D" id="3.10.100.10">
    <property type="entry name" value="Mannose-Binding Protein A, subunit A"/>
    <property type="match status" value="1"/>
</dbReference>
<dbReference type="InterPro" id="IPR016186">
    <property type="entry name" value="C-type_lectin-like/link_sf"/>
</dbReference>
<dbReference type="Gene3D" id="3.80.10.10">
    <property type="entry name" value="Ribonuclease Inhibitor"/>
    <property type="match status" value="1"/>
</dbReference>
<dbReference type="PANTHER" id="PTHR22803">
    <property type="entry name" value="MANNOSE, PHOSPHOLIPASE, LECTIN RECEPTOR RELATED"/>
    <property type="match status" value="1"/>
</dbReference>
<gene>
    <name evidence="2" type="ORF">TeGR_g4181</name>
</gene>
<dbReference type="InterPro" id="IPR001304">
    <property type="entry name" value="C-type_lectin-like"/>
</dbReference>
<comment type="caution">
    <text evidence="2">The sequence shown here is derived from an EMBL/GenBank/DDBJ whole genome shotgun (WGS) entry which is preliminary data.</text>
</comment>
<dbReference type="SUPFAM" id="SSF52058">
    <property type="entry name" value="L domain-like"/>
    <property type="match status" value="1"/>
</dbReference>
<protein>
    <recommendedName>
        <fullName evidence="1">C-type lectin domain-containing protein</fullName>
    </recommendedName>
</protein>
<dbReference type="SUPFAM" id="SSF56436">
    <property type="entry name" value="C-type lectin-like"/>
    <property type="match status" value="1"/>
</dbReference>
<keyword evidence="3" id="KW-1185">Reference proteome</keyword>
<feature type="non-terminal residue" evidence="2">
    <location>
        <position position="586"/>
    </location>
</feature>
<feature type="domain" description="C-type lectin" evidence="1">
    <location>
        <begin position="468"/>
        <end position="581"/>
    </location>
</feature>
<name>A0ABQ6MP53_9STRA</name>
<sequence length="586" mass="64973">MGEGGDALLPRLVEIDVSGHAGIGEDALMDIPGTPEQLQVIKCNNCGVQAVRKNLAKHLWHKDMELRGHDNVKGLNWMGTTSATGFERLPTWLRTLDHVEAIDISASFVATFQKEAFPTSLISLEAGITGAKGGGGLVLEPGCFDGLVNFGTKYRYELDDHVFSQVPHWKGDTVGGAFDVLELHNVVDFPVDVFKDMTNAKGMFRLEYSRVKKMKKGAFNGLERLEWLTFMYNEKSSGTDYEDGAFSGLTSLTRLDLLHNAFVEIRPGLFEGLSSLTDLVLRESSDFGLNVTEATKSFNPSLAFNAVPTLEVFTVNVEGHAMGDERLFDSETHEFQYFDCFLLEVEWGQPHLTGHDPVQVLRVDTAAPERVAGIYMRTGSEVRKRSCDAAAVTVRGKRSTPDSVWETLFEGPVDLPYEGDTGKLIEFGGEVPEVGFDEFQVLVTDVKDAVKAFGPDWHDPEPLHHAESWHAAREWCEAQNSTLPIIKSAEENQRVAAVAMGREIWLGGANFTSAVDGVGLTFHFGGGWRWADGSPFNYTNWGSGQPNNWPNGTSPEDFLQMMPNGLWNDKWNSYPSYFFCEDEMEA</sequence>
<dbReference type="PROSITE" id="PS50041">
    <property type="entry name" value="C_TYPE_LECTIN_2"/>
    <property type="match status" value="1"/>
</dbReference>
<organism evidence="2 3">
    <name type="scientific">Tetraparma gracilis</name>
    <dbReference type="NCBI Taxonomy" id="2962635"/>
    <lineage>
        <taxon>Eukaryota</taxon>
        <taxon>Sar</taxon>
        <taxon>Stramenopiles</taxon>
        <taxon>Ochrophyta</taxon>
        <taxon>Bolidophyceae</taxon>
        <taxon>Parmales</taxon>
        <taxon>Triparmaceae</taxon>
        <taxon>Tetraparma</taxon>
    </lineage>
</organism>
<dbReference type="CDD" id="cd00037">
    <property type="entry name" value="CLECT"/>
    <property type="match status" value="1"/>
</dbReference>
<dbReference type="InterPro" id="IPR032675">
    <property type="entry name" value="LRR_dom_sf"/>
</dbReference>
<dbReference type="Pfam" id="PF13855">
    <property type="entry name" value="LRR_8"/>
    <property type="match status" value="1"/>
</dbReference>
<dbReference type="Pfam" id="PF00059">
    <property type="entry name" value="Lectin_C"/>
    <property type="match status" value="1"/>
</dbReference>
<dbReference type="SMART" id="SM00034">
    <property type="entry name" value="CLECT"/>
    <property type="match status" value="1"/>
</dbReference>
<dbReference type="InterPro" id="IPR001611">
    <property type="entry name" value="Leu-rich_rpt"/>
</dbReference>
<proteinExistence type="predicted"/>